<evidence type="ECO:0000256" key="1">
    <source>
        <dbReference type="SAM" id="MobiDB-lite"/>
    </source>
</evidence>
<reference evidence="2" key="2">
    <citation type="journal article" date="2023" name="IMA Fungus">
        <title>Comparative genomic study of the Penicillium genus elucidates a diverse pangenome and 15 lateral gene transfer events.</title>
        <authorList>
            <person name="Petersen C."/>
            <person name="Sorensen T."/>
            <person name="Nielsen M.R."/>
            <person name="Sondergaard T.E."/>
            <person name="Sorensen J.L."/>
            <person name="Fitzpatrick D.A."/>
            <person name="Frisvad J.C."/>
            <person name="Nielsen K.L."/>
        </authorList>
    </citation>
    <scope>NUCLEOTIDE SEQUENCE</scope>
    <source>
        <strain evidence="2">IBT 21917</strain>
    </source>
</reference>
<feature type="region of interest" description="Disordered" evidence="1">
    <location>
        <begin position="54"/>
        <end position="73"/>
    </location>
</feature>
<organism evidence="2 3">
    <name type="scientific">Penicillium capsulatum</name>
    <dbReference type="NCBI Taxonomy" id="69766"/>
    <lineage>
        <taxon>Eukaryota</taxon>
        <taxon>Fungi</taxon>
        <taxon>Dikarya</taxon>
        <taxon>Ascomycota</taxon>
        <taxon>Pezizomycotina</taxon>
        <taxon>Eurotiomycetes</taxon>
        <taxon>Eurotiomycetidae</taxon>
        <taxon>Eurotiales</taxon>
        <taxon>Aspergillaceae</taxon>
        <taxon>Penicillium</taxon>
    </lineage>
</organism>
<dbReference type="Proteomes" id="UP001146351">
    <property type="component" value="Unassembled WGS sequence"/>
</dbReference>
<feature type="region of interest" description="Disordered" evidence="1">
    <location>
        <begin position="93"/>
        <end position="136"/>
    </location>
</feature>
<gene>
    <name evidence="2" type="ORF">N7492_002357</name>
</gene>
<feature type="region of interest" description="Disordered" evidence="1">
    <location>
        <begin position="156"/>
        <end position="223"/>
    </location>
</feature>
<dbReference type="EMBL" id="JAPQKO010000002">
    <property type="protein sequence ID" value="KAJ5179147.1"/>
    <property type="molecule type" value="Genomic_DNA"/>
</dbReference>
<protein>
    <submittedName>
        <fullName evidence="2">Uncharacterized protein</fullName>
    </submittedName>
</protein>
<comment type="caution">
    <text evidence="2">The sequence shown here is derived from an EMBL/GenBank/DDBJ whole genome shotgun (WGS) entry which is preliminary data.</text>
</comment>
<feature type="compositionally biased region" description="Basic and acidic residues" evidence="1">
    <location>
        <begin position="110"/>
        <end position="122"/>
    </location>
</feature>
<feature type="compositionally biased region" description="Polar residues" evidence="1">
    <location>
        <begin position="98"/>
        <end position="109"/>
    </location>
</feature>
<evidence type="ECO:0000313" key="3">
    <source>
        <dbReference type="Proteomes" id="UP001146351"/>
    </source>
</evidence>
<keyword evidence="3" id="KW-1185">Reference proteome</keyword>
<accession>A0A9W9IJX7</accession>
<sequence length="462" mass="51485">MRSMRAPFGSLDTRVTMTDSLADGLLSPSFASVLAFDDSPGDNHGLGDMCSRLKNVHPARPHKPDNAHEKPRRAYPRLELDAIMDKHHALDGLAEPLNPQNTPASNSGHDSPDEADPRRQTDNLRTTSAPHLNLRWFENQPDGSLLFVAGRGDEAAGTQKRRFSADDEPRPTTLLKTIHQTPGDKSHRESEDAASSFRCVRFTPPPESSQQRSPRLVQHPLPSVERKQDYIASYRQQRQYEKWKGPNRALSQRLSPYRSPPKIPKSARSFNQEPNFHFSTASKLPFNQDESSCAESAQETSDDVPLGLRDLAPREAGDAHDSTQRRPAYDLVAVTFCVYRFRDHGPEGVSHIRVDSAVVPASHLLQETGQEKNAVIRTSVDDLLLHTCVIMPAFILRVPLAILSAADRIAASRVAIVTINALRMLCAVFVRFVTTIVARMLGQDVSDHAERSPSKRHGRQRH</sequence>
<dbReference type="AlphaFoldDB" id="A0A9W9IJX7"/>
<feature type="region of interest" description="Disordered" evidence="1">
    <location>
        <begin position="287"/>
        <end position="309"/>
    </location>
</feature>
<feature type="compositionally biased region" description="Basic and acidic residues" evidence="1">
    <location>
        <begin position="182"/>
        <end position="191"/>
    </location>
</feature>
<name>A0A9W9IJX7_9EURO</name>
<proteinExistence type="predicted"/>
<dbReference type="OrthoDB" id="4306135at2759"/>
<reference evidence="2" key="1">
    <citation type="submission" date="2022-11" db="EMBL/GenBank/DDBJ databases">
        <authorList>
            <person name="Petersen C."/>
        </authorList>
    </citation>
    <scope>NUCLEOTIDE SEQUENCE</scope>
    <source>
        <strain evidence="2">IBT 21917</strain>
    </source>
</reference>
<evidence type="ECO:0000313" key="2">
    <source>
        <dbReference type="EMBL" id="KAJ5179147.1"/>
    </source>
</evidence>
<feature type="region of interest" description="Disordered" evidence="1">
    <location>
        <begin position="237"/>
        <end position="273"/>
    </location>
</feature>
<feature type="compositionally biased region" description="Polar residues" evidence="1">
    <location>
        <begin position="288"/>
        <end position="299"/>
    </location>
</feature>